<name>A0A068F7C8_MAIZE</name>
<feature type="compositionally biased region" description="Low complexity" evidence="1">
    <location>
        <begin position="1"/>
        <end position="11"/>
    </location>
</feature>
<dbReference type="AlphaFoldDB" id="A0A068F7C8"/>
<reference evidence="2" key="2">
    <citation type="submission" date="2014-04" db="EMBL/GenBank/DDBJ databases">
        <authorList>
            <person name="Fan W.Jr."/>
            <person name="Li J.Sr."/>
            <person name="Mu Z.III."/>
        </authorList>
    </citation>
    <scope>NUCLEOTIDE SEQUENCE</scope>
    <source>
        <tissue evidence="2">Roots</tissue>
    </source>
</reference>
<sequence length="216" mass="24621">MLLAAGAAHPRAAGRRLGHRPPLRLPAGVQALHPQLRGPAGPGRRRRPPPRPPPRGVRHLGPPRQHQHRAPGPPRRRRQGVRLLHHRGRAPPPELPLRHHRLRARGARDLHRRARVLRRRRPRRQHRGRHPPLRRHRHQAQPPEAQVRRRGQHLQFRTPAAVGVAGGRNRQGEKRSSKFWAFFCYFTSLGNGLSELNLIVDGFGLHERRRGGVGSA</sequence>
<proteinExistence type="evidence at transcript level"/>
<gene>
    <name evidence="2" type="primary">PYL2</name>
</gene>
<feature type="compositionally biased region" description="Basic residues" evidence="1">
    <location>
        <begin position="98"/>
        <end position="139"/>
    </location>
</feature>
<reference evidence="2" key="1">
    <citation type="journal article" date="2011" name="Curr. Biol.">
        <title>Evolution of abscisic acid synthesis and signaling mechanisms.</title>
        <authorList>
            <person name="Hauser F."/>
            <person name="Waadt R."/>
            <person name="Schroeder J.I."/>
        </authorList>
    </citation>
    <scope>NUCLEOTIDE SEQUENCE</scope>
    <source>
        <tissue evidence="2">Roots</tissue>
    </source>
</reference>
<accession>A0A068F7C8</accession>
<keyword evidence="2" id="KW-0675">Receptor</keyword>
<evidence type="ECO:0000313" key="2">
    <source>
        <dbReference type="EMBL" id="AID60532.1"/>
    </source>
</evidence>
<protein>
    <submittedName>
        <fullName evidence="2">Abscisic acid receptor PYL2</fullName>
    </submittedName>
</protein>
<dbReference type="EMBL" id="KJ700410">
    <property type="protein sequence ID" value="AID60532.1"/>
    <property type="molecule type" value="mRNA"/>
</dbReference>
<organism evidence="2">
    <name type="scientific">Zea mays</name>
    <name type="common">Maize</name>
    <dbReference type="NCBI Taxonomy" id="4577"/>
    <lineage>
        <taxon>Eukaryota</taxon>
        <taxon>Viridiplantae</taxon>
        <taxon>Streptophyta</taxon>
        <taxon>Embryophyta</taxon>
        <taxon>Tracheophyta</taxon>
        <taxon>Spermatophyta</taxon>
        <taxon>Magnoliopsida</taxon>
        <taxon>Liliopsida</taxon>
        <taxon>Poales</taxon>
        <taxon>Poaceae</taxon>
        <taxon>PACMAD clade</taxon>
        <taxon>Panicoideae</taxon>
        <taxon>Andropogonodae</taxon>
        <taxon>Andropogoneae</taxon>
        <taxon>Tripsacinae</taxon>
        <taxon>Zea</taxon>
    </lineage>
</organism>
<feature type="compositionally biased region" description="Basic residues" evidence="1">
    <location>
        <begin position="65"/>
        <end position="89"/>
    </location>
</feature>
<feature type="region of interest" description="Disordered" evidence="1">
    <location>
        <begin position="1"/>
        <end position="171"/>
    </location>
</feature>
<feature type="compositionally biased region" description="Basic residues" evidence="1">
    <location>
        <begin position="12"/>
        <end position="22"/>
    </location>
</feature>
<evidence type="ECO:0000256" key="1">
    <source>
        <dbReference type="SAM" id="MobiDB-lite"/>
    </source>
</evidence>